<comment type="caution">
    <text evidence="2">The sequence shown here is derived from an EMBL/GenBank/DDBJ whole genome shotgun (WGS) entry which is preliminary data.</text>
</comment>
<organism evidence="2 3">
    <name type="scientific">Kocuria aegyptia</name>
    <dbReference type="NCBI Taxonomy" id="330943"/>
    <lineage>
        <taxon>Bacteria</taxon>
        <taxon>Bacillati</taxon>
        <taxon>Actinomycetota</taxon>
        <taxon>Actinomycetes</taxon>
        <taxon>Micrococcales</taxon>
        <taxon>Micrococcaceae</taxon>
        <taxon>Kocuria</taxon>
    </lineage>
</organism>
<name>A0ABN2KLJ5_9MICC</name>
<protein>
    <submittedName>
        <fullName evidence="2">Uncharacterized protein</fullName>
    </submittedName>
</protein>
<feature type="region of interest" description="Disordered" evidence="1">
    <location>
        <begin position="85"/>
        <end position="131"/>
    </location>
</feature>
<gene>
    <name evidence="2" type="ORF">GCM10009767_17630</name>
</gene>
<evidence type="ECO:0000256" key="1">
    <source>
        <dbReference type="SAM" id="MobiDB-lite"/>
    </source>
</evidence>
<feature type="region of interest" description="Disordered" evidence="1">
    <location>
        <begin position="1"/>
        <end position="46"/>
    </location>
</feature>
<reference evidence="2 3" key="1">
    <citation type="journal article" date="2019" name="Int. J. Syst. Evol. Microbiol.">
        <title>The Global Catalogue of Microorganisms (GCM) 10K type strain sequencing project: providing services to taxonomists for standard genome sequencing and annotation.</title>
        <authorList>
            <consortium name="The Broad Institute Genomics Platform"/>
            <consortium name="The Broad Institute Genome Sequencing Center for Infectious Disease"/>
            <person name="Wu L."/>
            <person name="Ma J."/>
        </authorList>
    </citation>
    <scope>NUCLEOTIDE SEQUENCE [LARGE SCALE GENOMIC DNA]</scope>
    <source>
        <strain evidence="2 3">JCM 14735</strain>
    </source>
</reference>
<accession>A0ABN2KLJ5</accession>
<sequence>MHASSLDDHARSLVSGSPVSGGTPTEDGGTAGGRRGRGPRTALPMARRARLQGLLVGSRRDPAGVVRAPGTTALRPLVDLRHRRVGAADPFRGRESARPRRHDRARAPRPAGAPRERCPGARGHQPVTHTWPVAGDQFTLYPLEKRW</sequence>
<feature type="compositionally biased region" description="Basic and acidic residues" evidence="1">
    <location>
        <begin position="1"/>
        <end position="11"/>
    </location>
</feature>
<proteinExistence type="predicted"/>
<feature type="compositionally biased region" description="Polar residues" evidence="1">
    <location>
        <begin position="14"/>
        <end position="23"/>
    </location>
</feature>
<dbReference type="Proteomes" id="UP001501204">
    <property type="component" value="Unassembled WGS sequence"/>
</dbReference>
<evidence type="ECO:0000313" key="3">
    <source>
        <dbReference type="Proteomes" id="UP001501204"/>
    </source>
</evidence>
<keyword evidence="3" id="KW-1185">Reference proteome</keyword>
<evidence type="ECO:0000313" key="2">
    <source>
        <dbReference type="EMBL" id="GAA1758959.1"/>
    </source>
</evidence>
<dbReference type="EMBL" id="BAAAOA010000018">
    <property type="protein sequence ID" value="GAA1758959.1"/>
    <property type="molecule type" value="Genomic_DNA"/>
</dbReference>